<sequence>MQRLKWITPIIIGLFLISCSNNQSQPQEPDYQKIKEITLDVLHTTEGKKMLEDVMTDPSFKQKVTIDSQEMEKVLTKSLTDEKTKKDWEKIFQKEEVTAGLYKATEEQQKKLLKTMMKDPEYQKMILDLLKDPQFSQHLIQLLKSQQARKEVQKLMEELISVPSIQEKLAKKVQQGGKQKQGSDGGEGGGESGGGGSGGGGGGGVGGGGS</sequence>
<dbReference type="PROSITE" id="PS51257">
    <property type="entry name" value="PROKAR_LIPOPROTEIN"/>
    <property type="match status" value="1"/>
</dbReference>
<feature type="compositionally biased region" description="Gly residues" evidence="1">
    <location>
        <begin position="183"/>
        <end position="210"/>
    </location>
</feature>
<evidence type="ECO:0000313" key="4">
    <source>
        <dbReference type="Proteomes" id="UP001596500"/>
    </source>
</evidence>
<dbReference type="EMBL" id="JBHTBW010000058">
    <property type="protein sequence ID" value="MFC7442623.1"/>
    <property type="molecule type" value="Genomic_DNA"/>
</dbReference>
<reference evidence="4" key="1">
    <citation type="journal article" date="2019" name="Int. J. Syst. Evol. Microbiol.">
        <title>The Global Catalogue of Microorganisms (GCM) 10K type strain sequencing project: providing services to taxonomists for standard genome sequencing and annotation.</title>
        <authorList>
            <consortium name="The Broad Institute Genomics Platform"/>
            <consortium name="The Broad Institute Genome Sequencing Center for Infectious Disease"/>
            <person name="Wu L."/>
            <person name="Ma J."/>
        </authorList>
    </citation>
    <scope>NUCLEOTIDE SEQUENCE [LARGE SCALE GENOMIC DNA]</scope>
    <source>
        <strain evidence="4">CGMCC 1.12942</strain>
    </source>
</reference>
<accession>A0ABW2RNL7</accession>
<dbReference type="Pfam" id="PF17898">
    <property type="entry name" value="GerD"/>
    <property type="match status" value="1"/>
</dbReference>
<organism evidence="3 4">
    <name type="scientific">Laceyella putida</name>
    <dbReference type="NCBI Taxonomy" id="110101"/>
    <lineage>
        <taxon>Bacteria</taxon>
        <taxon>Bacillati</taxon>
        <taxon>Bacillota</taxon>
        <taxon>Bacilli</taxon>
        <taxon>Bacillales</taxon>
        <taxon>Thermoactinomycetaceae</taxon>
        <taxon>Laceyella</taxon>
    </lineage>
</organism>
<feature type="compositionally biased region" description="Low complexity" evidence="1">
    <location>
        <begin position="172"/>
        <end position="182"/>
    </location>
</feature>
<feature type="domain" description="Spore germination GerD central core" evidence="2">
    <location>
        <begin position="65"/>
        <end position="175"/>
    </location>
</feature>
<feature type="region of interest" description="Disordered" evidence="1">
    <location>
        <begin position="170"/>
        <end position="210"/>
    </location>
</feature>
<evidence type="ECO:0000256" key="1">
    <source>
        <dbReference type="SAM" id="MobiDB-lite"/>
    </source>
</evidence>
<dbReference type="RefSeq" id="WP_379866629.1">
    <property type="nucleotide sequence ID" value="NZ_JBHTBW010000058.1"/>
</dbReference>
<keyword evidence="3" id="KW-0449">Lipoprotein</keyword>
<gene>
    <name evidence="3" type="primary">gerD</name>
    <name evidence="3" type="ORF">ACFQNG_16235</name>
</gene>
<proteinExistence type="predicted"/>
<protein>
    <submittedName>
        <fullName evidence="3">Spore germination lipoprotein GerD</fullName>
    </submittedName>
</protein>
<dbReference type="Proteomes" id="UP001596500">
    <property type="component" value="Unassembled WGS sequence"/>
</dbReference>
<name>A0ABW2RNL7_9BACL</name>
<comment type="caution">
    <text evidence="3">The sequence shown here is derived from an EMBL/GenBank/DDBJ whole genome shotgun (WGS) entry which is preliminary data.</text>
</comment>
<keyword evidence="4" id="KW-1185">Reference proteome</keyword>
<evidence type="ECO:0000259" key="2">
    <source>
        <dbReference type="Pfam" id="PF17898"/>
    </source>
</evidence>
<evidence type="ECO:0000313" key="3">
    <source>
        <dbReference type="EMBL" id="MFC7442623.1"/>
    </source>
</evidence>
<dbReference type="InterPro" id="IPR041262">
    <property type="entry name" value="GerD_central"/>
</dbReference>
<dbReference type="NCBIfam" id="NF040801">
    <property type="entry name" value="spore_GerD"/>
    <property type="match status" value="1"/>
</dbReference>